<dbReference type="EMBL" id="MU004310">
    <property type="protein sequence ID" value="KAF2659037.1"/>
    <property type="molecule type" value="Genomic_DNA"/>
</dbReference>
<dbReference type="OrthoDB" id="5291209at2759"/>
<sequence length="353" mass="38210">MSNHTRSIFLPFVYKFDSENTPQVKATISGVDIELPMDTGSTGILIGAPLLPMVGPEDGTPSYEFLSSSRILYNGRLVELPITFHGPKGTNATATVPVLVVDESVVCPWYDAKVDGPCCPFNPNGPAPIPRDTSRITYMGVGFGRNQHGDGQPHAIPRTNPFLNVESINGELLLPGVLRTGYTISTEGVYLGLTPENTRGFVFTNLEPGLTHEEDARDWAMVKMCFSVNGEVYNRGSALIDTGVAQMYLRADEGMIPNITIRNPNLNGSAKWVHRAKPGTKLTIGIPSLDVAVAEYSFTVGEASEMAPTHVIPSKQKHPAYVNTGRHFFFGFSVAFDAVAGRLGFRPVVSPSL</sequence>
<dbReference type="AlphaFoldDB" id="A0A6A6TIK4"/>
<proteinExistence type="predicted"/>
<evidence type="ECO:0008006" key="3">
    <source>
        <dbReference type="Google" id="ProtNLM"/>
    </source>
</evidence>
<name>A0A6A6TIK4_9PLEO</name>
<organism evidence="1 2">
    <name type="scientific">Lophiostoma macrostomum CBS 122681</name>
    <dbReference type="NCBI Taxonomy" id="1314788"/>
    <lineage>
        <taxon>Eukaryota</taxon>
        <taxon>Fungi</taxon>
        <taxon>Dikarya</taxon>
        <taxon>Ascomycota</taxon>
        <taxon>Pezizomycotina</taxon>
        <taxon>Dothideomycetes</taxon>
        <taxon>Pleosporomycetidae</taxon>
        <taxon>Pleosporales</taxon>
        <taxon>Lophiostomataceae</taxon>
        <taxon>Lophiostoma</taxon>
    </lineage>
</organism>
<gene>
    <name evidence="1" type="ORF">K491DRAFT_675961</name>
</gene>
<protein>
    <recommendedName>
        <fullName evidence="3">Peptidase A1 domain-containing protein</fullName>
    </recommendedName>
</protein>
<accession>A0A6A6TIK4</accession>
<evidence type="ECO:0000313" key="1">
    <source>
        <dbReference type="EMBL" id="KAF2659037.1"/>
    </source>
</evidence>
<evidence type="ECO:0000313" key="2">
    <source>
        <dbReference type="Proteomes" id="UP000799324"/>
    </source>
</evidence>
<reference evidence="1" key="1">
    <citation type="journal article" date="2020" name="Stud. Mycol.">
        <title>101 Dothideomycetes genomes: a test case for predicting lifestyles and emergence of pathogens.</title>
        <authorList>
            <person name="Haridas S."/>
            <person name="Albert R."/>
            <person name="Binder M."/>
            <person name="Bloem J."/>
            <person name="Labutti K."/>
            <person name="Salamov A."/>
            <person name="Andreopoulos B."/>
            <person name="Baker S."/>
            <person name="Barry K."/>
            <person name="Bills G."/>
            <person name="Bluhm B."/>
            <person name="Cannon C."/>
            <person name="Castanera R."/>
            <person name="Culley D."/>
            <person name="Daum C."/>
            <person name="Ezra D."/>
            <person name="Gonzalez J."/>
            <person name="Henrissat B."/>
            <person name="Kuo A."/>
            <person name="Liang C."/>
            <person name="Lipzen A."/>
            <person name="Lutzoni F."/>
            <person name="Magnuson J."/>
            <person name="Mondo S."/>
            <person name="Nolan M."/>
            <person name="Ohm R."/>
            <person name="Pangilinan J."/>
            <person name="Park H.-J."/>
            <person name="Ramirez L."/>
            <person name="Alfaro M."/>
            <person name="Sun H."/>
            <person name="Tritt A."/>
            <person name="Yoshinaga Y."/>
            <person name="Zwiers L.-H."/>
            <person name="Turgeon B."/>
            <person name="Goodwin S."/>
            <person name="Spatafora J."/>
            <person name="Crous P."/>
            <person name="Grigoriev I."/>
        </authorList>
    </citation>
    <scope>NUCLEOTIDE SEQUENCE</scope>
    <source>
        <strain evidence="1">CBS 122681</strain>
    </source>
</reference>
<keyword evidence="2" id="KW-1185">Reference proteome</keyword>
<dbReference type="Proteomes" id="UP000799324">
    <property type="component" value="Unassembled WGS sequence"/>
</dbReference>